<name>A0AAE3QX47_9BACT</name>
<evidence type="ECO:0000313" key="1">
    <source>
        <dbReference type="EMBL" id="MDJ1485023.1"/>
    </source>
</evidence>
<comment type="caution">
    <text evidence="1">The sequence shown here is derived from an EMBL/GenBank/DDBJ whole genome shotgun (WGS) entry which is preliminary data.</text>
</comment>
<gene>
    <name evidence="1" type="ORF">QNI16_31285</name>
</gene>
<accession>A0AAE3QX47</accession>
<proteinExistence type="predicted"/>
<sequence>MEYNLVAFANYFQIYIEDSLYTAFHIPTFDEEEMSFLLSVGKGSLCIFTIRDMKVPLLVKIVDERPDSNFDEYDQLVEASIDISSGILSIPDVMDYTDFLFQVRIPVGIYQVLIGYQGLNTITENRRKGDESYTIFLWKSGITTEKKILKEWKSVPS</sequence>
<dbReference type="RefSeq" id="WP_313987005.1">
    <property type="nucleotide sequence ID" value="NZ_JASJOS010000017.1"/>
</dbReference>
<dbReference type="Proteomes" id="UP001241110">
    <property type="component" value="Unassembled WGS sequence"/>
</dbReference>
<dbReference type="EMBL" id="JASJOS010000017">
    <property type="protein sequence ID" value="MDJ1485023.1"/>
    <property type="molecule type" value="Genomic_DNA"/>
</dbReference>
<organism evidence="1 2">
    <name type="scientific">Xanthocytophaga flava</name>
    <dbReference type="NCBI Taxonomy" id="3048013"/>
    <lineage>
        <taxon>Bacteria</taxon>
        <taxon>Pseudomonadati</taxon>
        <taxon>Bacteroidota</taxon>
        <taxon>Cytophagia</taxon>
        <taxon>Cytophagales</taxon>
        <taxon>Rhodocytophagaceae</taxon>
        <taxon>Xanthocytophaga</taxon>
    </lineage>
</organism>
<protein>
    <submittedName>
        <fullName evidence="1">Uncharacterized protein</fullName>
    </submittedName>
</protein>
<dbReference type="AlphaFoldDB" id="A0AAE3QX47"/>
<evidence type="ECO:0000313" key="2">
    <source>
        <dbReference type="Proteomes" id="UP001241110"/>
    </source>
</evidence>
<reference evidence="1" key="1">
    <citation type="submission" date="2023-05" db="EMBL/GenBank/DDBJ databases">
        <authorList>
            <person name="Zhang X."/>
        </authorList>
    </citation>
    <scope>NUCLEOTIDE SEQUENCE</scope>
    <source>
        <strain evidence="1">YF14B1</strain>
    </source>
</reference>